<dbReference type="PANTHER" id="PTHR47572">
    <property type="entry name" value="LIPOPROTEIN-RELATED"/>
    <property type="match status" value="1"/>
</dbReference>
<evidence type="ECO:0000259" key="3">
    <source>
        <dbReference type="Pfam" id="PF08450"/>
    </source>
</evidence>
<keyword evidence="5" id="KW-1185">Reference proteome</keyword>
<dbReference type="PANTHER" id="PTHR47572:SF4">
    <property type="entry name" value="LACTONASE DRP35"/>
    <property type="match status" value="1"/>
</dbReference>
<comment type="caution">
    <text evidence="4">The sequence shown here is derived from an EMBL/GenBank/DDBJ whole genome shotgun (WGS) entry which is preliminary data.</text>
</comment>
<organism evidence="4 5">
    <name type="scientific">Dispira parvispora</name>
    <dbReference type="NCBI Taxonomy" id="1520584"/>
    <lineage>
        <taxon>Eukaryota</taxon>
        <taxon>Fungi</taxon>
        <taxon>Fungi incertae sedis</taxon>
        <taxon>Zoopagomycota</taxon>
        <taxon>Kickxellomycotina</taxon>
        <taxon>Dimargaritomycetes</taxon>
        <taxon>Dimargaritales</taxon>
        <taxon>Dimargaritaceae</taxon>
        <taxon>Dispira</taxon>
    </lineage>
</organism>
<proteinExistence type="predicted"/>
<dbReference type="InterPro" id="IPR013658">
    <property type="entry name" value="SGL"/>
</dbReference>
<evidence type="ECO:0000313" key="5">
    <source>
        <dbReference type="Proteomes" id="UP001150925"/>
    </source>
</evidence>
<dbReference type="OrthoDB" id="423498at2759"/>
<dbReference type="Pfam" id="PF08450">
    <property type="entry name" value="SGL"/>
    <property type="match status" value="1"/>
</dbReference>
<dbReference type="GO" id="GO:0016787">
    <property type="term" value="F:hydrolase activity"/>
    <property type="evidence" value="ECO:0007669"/>
    <property type="project" value="UniProtKB-KW"/>
</dbReference>
<sequence length="359" mass="39804">MRDNTTILLVVSWALTGFALGANAALVHPAPNEVARMVVGPEGSPFGRFIEGAATDISGNFYTANYGGDQSKNSLAMVTPNGTAHLIYRDRDPNTWLNSVRSIRPPPGYKPHHLRLLTGDVKGHRVLQLDYTTRTADNLVPHSPVVSVRCADPGMLQPNDIAVTSDGHVYLSGMNYTQDSTLGDGDLWWCSPEGKARRLDVMYRTNGIEVSPENRYLYLSEANNRNGSVVTNRIWRYHIDSFTGVKLRNQRPIRSLFVDFEKLDQTQAYDVDGIRCDSQGNLFVTRNGLGQVAVFDLKGVLKFRIHLPAIQGVTNLEFSGRDGRVLHIVGSCQDKANATKGCIARWTHDSTGLEWELLH</sequence>
<accession>A0A9W8AU70</accession>
<evidence type="ECO:0000313" key="4">
    <source>
        <dbReference type="EMBL" id="KAJ1966768.1"/>
    </source>
</evidence>
<dbReference type="SUPFAM" id="SSF63829">
    <property type="entry name" value="Calcium-dependent phosphotriesterase"/>
    <property type="match status" value="1"/>
</dbReference>
<evidence type="ECO:0000256" key="1">
    <source>
        <dbReference type="ARBA" id="ARBA00022801"/>
    </source>
</evidence>
<feature type="signal peptide" evidence="2">
    <location>
        <begin position="1"/>
        <end position="21"/>
    </location>
</feature>
<evidence type="ECO:0000256" key="2">
    <source>
        <dbReference type="SAM" id="SignalP"/>
    </source>
</evidence>
<dbReference type="Proteomes" id="UP001150925">
    <property type="component" value="Unassembled WGS sequence"/>
</dbReference>
<feature type="domain" description="SMP-30/Gluconolactonase/LRE-like region" evidence="3">
    <location>
        <begin position="152"/>
        <end position="328"/>
    </location>
</feature>
<gene>
    <name evidence="4" type="ORF">IWQ62_002265</name>
</gene>
<keyword evidence="2" id="KW-0732">Signal</keyword>
<protein>
    <recommendedName>
        <fullName evidence="3">SMP-30/Gluconolactonase/LRE-like region domain-containing protein</fullName>
    </recommendedName>
</protein>
<reference evidence="4" key="1">
    <citation type="submission" date="2022-07" db="EMBL/GenBank/DDBJ databases">
        <title>Phylogenomic reconstructions and comparative analyses of Kickxellomycotina fungi.</title>
        <authorList>
            <person name="Reynolds N.K."/>
            <person name="Stajich J.E."/>
            <person name="Barry K."/>
            <person name="Grigoriev I.V."/>
            <person name="Crous P."/>
            <person name="Smith M.E."/>
        </authorList>
    </citation>
    <scope>NUCLEOTIDE SEQUENCE</scope>
    <source>
        <strain evidence="4">RSA 1196</strain>
    </source>
</reference>
<dbReference type="Gene3D" id="2.120.10.30">
    <property type="entry name" value="TolB, C-terminal domain"/>
    <property type="match status" value="1"/>
</dbReference>
<dbReference type="EMBL" id="JANBPY010000457">
    <property type="protein sequence ID" value="KAJ1966768.1"/>
    <property type="molecule type" value="Genomic_DNA"/>
</dbReference>
<name>A0A9W8AU70_9FUNG</name>
<feature type="chain" id="PRO_5040904705" description="SMP-30/Gluconolactonase/LRE-like region domain-containing protein" evidence="2">
    <location>
        <begin position="22"/>
        <end position="359"/>
    </location>
</feature>
<dbReference type="InterPro" id="IPR051262">
    <property type="entry name" value="SMP-30/CGR1_Lactonase"/>
</dbReference>
<dbReference type="InterPro" id="IPR011042">
    <property type="entry name" value="6-blade_b-propeller_TolB-like"/>
</dbReference>
<dbReference type="AlphaFoldDB" id="A0A9W8AU70"/>
<keyword evidence="1" id="KW-0378">Hydrolase</keyword>